<dbReference type="EMBL" id="JAHMHR010000123">
    <property type="protein sequence ID" value="KAK1656760.1"/>
    <property type="molecule type" value="Genomic_DNA"/>
</dbReference>
<feature type="region of interest" description="Disordered" evidence="1">
    <location>
        <begin position="197"/>
        <end position="216"/>
    </location>
</feature>
<keyword evidence="3" id="KW-1185">Reference proteome</keyword>
<organism evidence="2 3">
    <name type="scientific">Colletotrichum godetiae</name>
    <dbReference type="NCBI Taxonomy" id="1209918"/>
    <lineage>
        <taxon>Eukaryota</taxon>
        <taxon>Fungi</taxon>
        <taxon>Dikarya</taxon>
        <taxon>Ascomycota</taxon>
        <taxon>Pezizomycotina</taxon>
        <taxon>Sordariomycetes</taxon>
        <taxon>Hypocreomycetidae</taxon>
        <taxon>Glomerellales</taxon>
        <taxon>Glomerellaceae</taxon>
        <taxon>Colletotrichum</taxon>
        <taxon>Colletotrichum acutatum species complex</taxon>
    </lineage>
</organism>
<name>A0AAJ0EKS2_9PEZI</name>
<proteinExistence type="predicted"/>
<dbReference type="Proteomes" id="UP001224890">
    <property type="component" value="Unassembled WGS sequence"/>
</dbReference>
<accession>A0AAJ0EKS2</accession>
<protein>
    <submittedName>
        <fullName evidence="2">Uncharacterized protein</fullName>
    </submittedName>
</protein>
<sequence>MKLYLKEGRPQYRDAPGGVCARYVGEQRSMVLFKKLWQQKIRGRLRNGPASESGRQSRSFEVSGHNVLMLKVAVGGQKSATSIKQSARRPLVLGRFEDNGRSAAEVQRYDTNGNSLSDEHNDQGSLNILRWRYRPYPLLQQAFSQLTRGSFTDADEAGKTLLPLVLSLSGHSKYLGMSGRKTLKQLFGNNTQSTVCRPQSPYQTTRRLKSVPVKTL</sequence>
<evidence type="ECO:0000313" key="2">
    <source>
        <dbReference type="EMBL" id="KAK1656760.1"/>
    </source>
</evidence>
<dbReference type="AlphaFoldDB" id="A0AAJ0EKS2"/>
<gene>
    <name evidence="2" type="ORF">BDP55DRAFT_639366</name>
</gene>
<dbReference type="RefSeq" id="XP_060421524.1">
    <property type="nucleotide sequence ID" value="XM_060573245.1"/>
</dbReference>
<evidence type="ECO:0000313" key="3">
    <source>
        <dbReference type="Proteomes" id="UP001224890"/>
    </source>
</evidence>
<dbReference type="GeneID" id="85457771"/>
<reference evidence="2" key="1">
    <citation type="submission" date="2021-06" db="EMBL/GenBank/DDBJ databases">
        <title>Comparative genomics, transcriptomics and evolutionary studies reveal genomic signatures of adaptation to plant cell wall in hemibiotrophic fungi.</title>
        <authorList>
            <consortium name="DOE Joint Genome Institute"/>
            <person name="Baroncelli R."/>
            <person name="Diaz J.F."/>
            <person name="Benocci T."/>
            <person name="Peng M."/>
            <person name="Battaglia E."/>
            <person name="Haridas S."/>
            <person name="Andreopoulos W."/>
            <person name="Labutti K."/>
            <person name="Pangilinan J."/>
            <person name="Floch G.L."/>
            <person name="Makela M.R."/>
            <person name="Henrissat B."/>
            <person name="Grigoriev I.V."/>
            <person name="Crouch J.A."/>
            <person name="De Vries R.P."/>
            <person name="Sukno S.A."/>
            <person name="Thon M.R."/>
        </authorList>
    </citation>
    <scope>NUCLEOTIDE SEQUENCE</scope>
    <source>
        <strain evidence="2">CBS 193.32</strain>
    </source>
</reference>
<comment type="caution">
    <text evidence="2">The sequence shown here is derived from an EMBL/GenBank/DDBJ whole genome shotgun (WGS) entry which is preliminary data.</text>
</comment>
<evidence type="ECO:0000256" key="1">
    <source>
        <dbReference type="SAM" id="MobiDB-lite"/>
    </source>
</evidence>